<dbReference type="Proteomes" id="UP000607311">
    <property type="component" value="Unassembled WGS sequence"/>
</dbReference>
<gene>
    <name evidence="1" type="ORF">Vse01_56560</name>
</gene>
<comment type="caution">
    <text evidence="1">The sequence shown here is derived from an EMBL/GenBank/DDBJ whole genome shotgun (WGS) entry which is preliminary data.</text>
</comment>
<name>A0A9W5UXU8_9ACTN</name>
<keyword evidence="2" id="KW-1185">Reference proteome</keyword>
<evidence type="ECO:0000313" key="1">
    <source>
        <dbReference type="EMBL" id="GIJ36508.1"/>
    </source>
</evidence>
<proteinExistence type="predicted"/>
<protein>
    <submittedName>
        <fullName evidence="1">Uncharacterized protein</fullName>
    </submittedName>
</protein>
<sequence length="60" mass="6189">MSRLAVETVKVTMVSPDGAAAAGAARATTVAAAAVRVRSGFLMPMTLKRTVGTQQDLLDK</sequence>
<organism evidence="1 2">
    <name type="scientific">Micromonospora sediminimaris</name>
    <dbReference type="NCBI Taxonomy" id="547162"/>
    <lineage>
        <taxon>Bacteria</taxon>
        <taxon>Bacillati</taxon>
        <taxon>Actinomycetota</taxon>
        <taxon>Actinomycetes</taxon>
        <taxon>Micromonosporales</taxon>
        <taxon>Micromonosporaceae</taxon>
        <taxon>Micromonospora</taxon>
    </lineage>
</organism>
<dbReference type="AlphaFoldDB" id="A0A9W5UXU8"/>
<dbReference type="EMBL" id="BOPD01000052">
    <property type="protein sequence ID" value="GIJ36508.1"/>
    <property type="molecule type" value="Genomic_DNA"/>
</dbReference>
<reference evidence="1" key="1">
    <citation type="submission" date="2021-01" db="EMBL/GenBank/DDBJ databases">
        <title>Whole genome shotgun sequence of Verrucosispora sediminis NBRC 107745.</title>
        <authorList>
            <person name="Komaki H."/>
            <person name="Tamura T."/>
        </authorList>
    </citation>
    <scope>NUCLEOTIDE SEQUENCE</scope>
    <source>
        <strain evidence="1">NBRC 107745</strain>
    </source>
</reference>
<accession>A0A9W5UXU8</accession>
<evidence type="ECO:0000313" key="2">
    <source>
        <dbReference type="Proteomes" id="UP000607311"/>
    </source>
</evidence>